<dbReference type="AlphaFoldDB" id="A0A832MKK1"/>
<feature type="domain" description="RNA-binding S4" evidence="6">
    <location>
        <begin position="39"/>
        <end position="99"/>
    </location>
</feature>
<feature type="compositionally biased region" description="Basic and acidic residues" evidence="5">
    <location>
        <begin position="451"/>
        <end position="462"/>
    </location>
</feature>
<comment type="caution">
    <text evidence="7">The sequence shown here is derived from an EMBL/GenBank/DDBJ whole genome shotgun (WGS) entry which is preliminary data.</text>
</comment>
<evidence type="ECO:0000313" key="7">
    <source>
        <dbReference type="EMBL" id="HGZ41946.1"/>
    </source>
</evidence>
<dbReference type="PROSITE" id="PS01149">
    <property type="entry name" value="PSI_RSU"/>
    <property type="match status" value="1"/>
</dbReference>
<evidence type="ECO:0000256" key="3">
    <source>
        <dbReference type="PROSITE-ProRule" id="PRU00182"/>
    </source>
</evidence>
<dbReference type="Pfam" id="PF00849">
    <property type="entry name" value="PseudoU_synth_2"/>
    <property type="match status" value="1"/>
</dbReference>
<dbReference type="Gene3D" id="3.30.70.1560">
    <property type="entry name" value="Alpha-L RNA-binding motif"/>
    <property type="match status" value="1"/>
</dbReference>
<dbReference type="InterPro" id="IPR000748">
    <property type="entry name" value="PsdUridine_synth_RsuA/RluB/E/F"/>
</dbReference>
<gene>
    <name evidence="7" type="ORF">ENR23_00710</name>
</gene>
<evidence type="ECO:0000256" key="5">
    <source>
        <dbReference type="SAM" id="MobiDB-lite"/>
    </source>
</evidence>
<keyword evidence="3" id="KW-0694">RNA-binding</keyword>
<keyword evidence="2 4" id="KW-0413">Isomerase</keyword>
<feature type="compositionally biased region" description="Basic and acidic residues" evidence="5">
    <location>
        <begin position="302"/>
        <end position="311"/>
    </location>
</feature>
<dbReference type="InterPro" id="IPR020103">
    <property type="entry name" value="PsdUridine_synth_cat_dom_sf"/>
</dbReference>
<dbReference type="GO" id="GO:0003723">
    <property type="term" value="F:RNA binding"/>
    <property type="evidence" value="ECO:0007669"/>
    <property type="project" value="UniProtKB-KW"/>
</dbReference>
<feature type="compositionally biased region" description="Low complexity" evidence="5">
    <location>
        <begin position="270"/>
        <end position="285"/>
    </location>
</feature>
<evidence type="ECO:0000256" key="2">
    <source>
        <dbReference type="ARBA" id="ARBA00023235"/>
    </source>
</evidence>
<accession>A0A832MKK1</accession>
<feature type="compositionally biased region" description="Gly residues" evidence="5">
    <location>
        <begin position="363"/>
        <end position="373"/>
    </location>
</feature>
<feature type="compositionally biased region" description="Low complexity" evidence="5">
    <location>
        <begin position="515"/>
        <end position="540"/>
    </location>
</feature>
<name>A0A832MKK1_UNCEI</name>
<dbReference type="CDD" id="cd02870">
    <property type="entry name" value="PseudoU_synth_RsuA_like"/>
    <property type="match status" value="1"/>
</dbReference>
<dbReference type="InterPro" id="IPR042092">
    <property type="entry name" value="PsdUridine_s_RsuA/RluB/E/F_cat"/>
</dbReference>
<feature type="compositionally biased region" description="Low complexity" evidence="5">
    <location>
        <begin position="403"/>
        <end position="414"/>
    </location>
</feature>
<dbReference type="InterPro" id="IPR020094">
    <property type="entry name" value="TruA/RsuA/RluB/E/F_N"/>
</dbReference>
<proteinExistence type="inferred from homology"/>
<dbReference type="InterPro" id="IPR006145">
    <property type="entry name" value="PsdUridine_synth_RsuA/RluA"/>
</dbReference>
<evidence type="ECO:0000256" key="1">
    <source>
        <dbReference type="ARBA" id="ARBA00008348"/>
    </source>
</evidence>
<dbReference type="EC" id="5.4.99.-" evidence="4"/>
<dbReference type="NCBIfam" id="TIGR00093">
    <property type="entry name" value="pseudouridine synthase"/>
    <property type="match status" value="1"/>
</dbReference>
<dbReference type="EMBL" id="DSQF01000002">
    <property type="protein sequence ID" value="HGZ41946.1"/>
    <property type="molecule type" value="Genomic_DNA"/>
</dbReference>
<dbReference type="PANTHER" id="PTHR47683">
    <property type="entry name" value="PSEUDOURIDINE SYNTHASE FAMILY PROTEIN-RELATED"/>
    <property type="match status" value="1"/>
</dbReference>
<reference evidence="7" key="1">
    <citation type="journal article" date="2020" name="mSystems">
        <title>Genome- and Community-Level Interaction Insights into Carbon Utilization and Element Cycling Functions of Hydrothermarchaeota in Hydrothermal Sediment.</title>
        <authorList>
            <person name="Zhou Z."/>
            <person name="Liu Y."/>
            <person name="Xu W."/>
            <person name="Pan J."/>
            <person name="Luo Z.H."/>
            <person name="Li M."/>
        </authorList>
    </citation>
    <scope>NUCLEOTIDE SEQUENCE [LARGE SCALE GENOMIC DNA]</scope>
    <source>
        <strain evidence="7">SpSt-381</strain>
    </source>
</reference>
<dbReference type="PROSITE" id="PS50889">
    <property type="entry name" value="S4"/>
    <property type="match status" value="1"/>
</dbReference>
<dbReference type="PANTHER" id="PTHR47683:SF2">
    <property type="entry name" value="RNA-BINDING S4 DOMAIN-CONTAINING PROTEIN"/>
    <property type="match status" value="1"/>
</dbReference>
<dbReference type="GO" id="GO:0120159">
    <property type="term" value="F:rRNA pseudouridine synthase activity"/>
    <property type="evidence" value="ECO:0007669"/>
    <property type="project" value="UniProtKB-ARBA"/>
</dbReference>
<sequence>MGRGARRGRRARGRRARGGRRSRGHAAGGRPRTGRRVTVRLNKHLASRGIASRRRCDLLVRSGVVRVNGVVCTAPGTPIDPARDVVEVEGRVVPGRPRPLYYVLHKPVGVICTLRDPEGRRTIAELMPRGPRLFPVGRLDADTSGLVIVTNDGDLAHHLMHPRYGVTKCYRAHADRPPSPAMLERLKHGIEFEPGVVSAPAAVRVLDATPGDTVIEIALHEGRYRQVRRMLEAAGVAVHRLHRWAYGPLKLGGLPRGESRALTPEEVAALRAASARPRPRPAIVRTRPRVGRGRAAAPAAAGRERAPREYRGVALPGLPPPVEAPRHGRPAPPRSRPRREAPARPAAGARPGSRLGRGRLGAADGGGRGGGGARAERGARAPRPRRAGGSGPGGRERFERPSRGAGPRAAYGAGRARRDAGAARDGGPYRAGGPSRKGRAPRAAGPARESLPPREGRRERMAPWKRPARGGAGGSSAAGEGGGFGRERGARDPSGGGRAQPSGFGLPRGAGGASPGRRAPGRPGRGAARRGPAGPREGAR</sequence>
<dbReference type="CDD" id="cd00165">
    <property type="entry name" value="S4"/>
    <property type="match status" value="1"/>
</dbReference>
<dbReference type="GO" id="GO:0000455">
    <property type="term" value="P:enzyme-directed rRNA pseudouridine synthesis"/>
    <property type="evidence" value="ECO:0007669"/>
    <property type="project" value="UniProtKB-ARBA"/>
</dbReference>
<feature type="region of interest" description="Disordered" evidence="5">
    <location>
        <begin position="270"/>
        <end position="540"/>
    </location>
</feature>
<evidence type="ECO:0000256" key="4">
    <source>
        <dbReference type="RuleBase" id="RU003887"/>
    </source>
</evidence>
<comment type="similarity">
    <text evidence="1 4">Belongs to the pseudouridine synthase RsuA family.</text>
</comment>
<dbReference type="SUPFAM" id="SSF55120">
    <property type="entry name" value="Pseudouridine synthase"/>
    <property type="match status" value="1"/>
</dbReference>
<dbReference type="InterPro" id="IPR036986">
    <property type="entry name" value="S4_RNA-bd_sf"/>
</dbReference>
<dbReference type="InterPro" id="IPR002942">
    <property type="entry name" value="S4_RNA-bd"/>
</dbReference>
<dbReference type="InterPro" id="IPR050343">
    <property type="entry name" value="RsuA_PseudoU_synthase"/>
</dbReference>
<dbReference type="SMART" id="SM00363">
    <property type="entry name" value="S4"/>
    <property type="match status" value="1"/>
</dbReference>
<dbReference type="InterPro" id="IPR018496">
    <property type="entry name" value="PsdUridine_synth_RsuA/RluB_CS"/>
</dbReference>
<organism evidence="7">
    <name type="scientific">Eiseniibacteriota bacterium</name>
    <dbReference type="NCBI Taxonomy" id="2212470"/>
    <lineage>
        <taxon>Bacteria</taxon>
        <taxon>Candidatus Eiseniibacteriota</taxon>
    </lineage>
</organism>
<dbReference type="Gene3D" id="3.10.290.10">
    <property type="entry name" value="RNA-binding S4 domain"/>
    <property type="match status" value="1"/>
</dbReference>
<feature type="region of interest" description="Disordered" evidence="5">
    <location>
        <begin position="1"/>
        <end position="34"/>
    </location>
</feature>
<feature type="compositionally biased region" description="Low complexity" evidence="5">
    <location>
        <begin position="423"/>
        <end position="434"/>
    </location>
</feature>
<feature type="compositionally biased region" description="Low complexity" evidence="5">
    <location>
        <begin position="343"/>
        <end position="354"/>
    </location>
</feature>
<dbReference type="Gene3D" id="3.30.70.580">
    <property type="entry name" value="Pseudouridine synthase I, catalytic domain, N-terminal subdomain"/>
    <property type="match status" value="1"/>
</dbReference>
<evidence type="ECO:0000259" key="6">
    <source>
        <dbReference type="SMART" id="SM00363"/>
    </source>
</evidence>
<dbReference type="Pfam" id="PF01479">
    <property type="entry name" value="S4"/>
    <property type="match status" value="1"/>
</dbReference>
<feature type="compositionally biased region" description="Basic residues" evidence="5">
    <location>
        <begin position="1"/>
        <end position="24"/>
    </location>
</feature>
<feature type="compositionally biased region" description="Gly residues" evidence="5">
    <location>
        <begin position="470"/>
        <end position="484"/>
    </location>
</feature>
<dbReference type="SUPFAM" id="SSF55174">
    <property type="entry name" value="Alpha-L RNA-binding motif"/>
    <property type="match status" value="1"/>
</dbReference>
<protein>
    <recommendedName>
        <fullName evidence="4">Pseudouridine synthase</fullName>
        <ecNumber evidence="4">5.4.99.-</ecNumber>
    </recommendedName>
</protein>